<accession>A0AAV8Y5K4</accession>
<gene>
    <name evidence="1" type="ORF">NQ318_002578</name>
</gene>
<evidence type="ECO:0000313" key="2">
    <source>
        <dbReference type="Proteomes" id="UP001162162"/>
    </source>
</evidence>
<evidence type="ECO:0008006" key="3">
    <source>
        <dbReference type="Google" id="ProtNLM"/>
    </source>
</evidence>
<dbReference type="EMBL" id="JAPWTK010000177">
    <property type="protein sequence ID" value="KAJ8946748.1"/>
    <property type="molecule type" value="Genomic_DNA"/>
</dbReference>
<comment type="caution">
    <text evidence="1">The sequence shown here is derived from an EMBL/GenBank/DDBJ whole genome shotgun (WGS) entry which is preliminary data.</text>
</comment>
<dbReference type="AlphaFoldDB" id="A0AAV8Y5K4"/>
<keyword evidence="2" id="KW-1185">Reference proteome</keyword>
<protein>
    <recommendedName>
        <fullName evidence="3">DUF4817 domain-containing protein</fullName>
    </recommendedName>
</protein>
<proteinExistence type="predicted"/>
<evidence type="ECO:0000313" key="1">
    <source>
        <dbReference type="EMBL" id="KAJ8946748.1"/>
    </source>
</evidence>
<dbReference type="Proteomes" id="UP001162162">
    <property type="component" value="Unassembled WGS sequence"/>
</dbReference>
<organism evidence="1 2">
    <name type="scientific">Aromia moschata</name>
    <dbReference type="NCBI Taxonomy" id="1265417"/>
    <lineage>
        <taxon>Eukaryota</taxon>
        <taxon>Metazoa</taxon>
        <taxon>Ecdysozoa</taxon>
        <taxon>Arthropoda</taxon>
        <taxon>Hexapoda</taxon>
        <taxon>Insecta</taxon>
        <taxon>Pterygota</taxon>
        <taxon>Neoptera</taxon>
        <taxon>Endopterygota</taxon>
        <taxon>Coleoptera</taxon>
        <taxon>Polyphaga</taxon>
        <taxon>Cucujiformia</taxon>
        <taxon>Chrysomeloidea</taxon>
        <taxon>Cerambycidae</taxon>
        <taxon>Cerambycinae</taxon>
        <taxon>Callichromatini</taxon>
        <taxon>Aromia</taxon>
    </lineage>
</organism>
<sequence>MARLSEIERIEILMIIGYGDRRRSFDQVVVIFNELHPDREPLSKSTVSKTLQRFHETGGVKDRPKSGRPVSVTNEENSLNVMYYKLFIGAGRSSIRALGQALPASHLQEINGCGDKTRTQKQVCEIFKTKYPDCRILPVYDIPKSGRKPILDDEQKWDTLLDIQDNPHKPTRQNNMCYFFETYSENVFLGVLVSKHEAQICSVVRRLEEFADNDQGCFQIATVASDKKISYDVGERGDIKYWR</sequence>
<feature type="non-terminal residue" evidence="1">
    <location>
        <position position="243"/>
    </location>
</feature>
<reference evidence="1" key="1">
    <citation type="journal article" date="2023" name="Insect Mol. Biol.">
        <title>Genome sequencing provides insights into the evolution of gene families encoding plant cell wall-degrading enzymes in longhorned beetles.</title>
        <authorList>
            <person name="Shin N.R."/>
            <person name="Okamura Y."/>
            <person name="Kirsch R."/>
            <person name="Pauchet Y."/>
        </authorList>
    </citation>
    <scope>NUCLEOTIDE SEQUENCE</scope>
    <source>
        <strain evidence="1">AMC_N1</strain>
    </source>
</reference>
<name>A0AAV8Y5K4_9CUCU</name>